<dbReference type="AlphaFoldDB" id="A0A167EU65"/>
<dbReference type="InterPro" id="IPR046347">
    <property type="entry name" value="bZIP_sf"/>
</dbReference>
<sequence>MVVVKSEPKDLYLFSDESLQYGDDTLIDDKDALNDDEDNMNETDELQDQDCSLSDRQMSEEHDLDDSDMVTTESIDAATGLTITTTVGSGANKRKEVMTLPLPPGSLPPRKRAKTKDEKEQRRIERIMRNRQAAHASREKKRKHVEELEKKCVVLTSENEQLQQNMRQMKESQVQMLEQHYLLMAKVQQLQNVLKTAKTTGDLSVLDSADFTVSLPSMPTATLLSQGSSDMVSPVSTSTTTTGTSTPGTSVDDSSERDKLHTKASRSSSPLSSSSSSSTMLLSSTVKEEECTSPEALLLSNVITTAPSLSNSPLQSDNLDFDDSSNESTISTPPSHNTYIKQELFEDDKDSYNFENSNQAHHPAAVMCDQQRLRLTKFSPLSESLPQSITV</sequence>
<proteinExistence type="inferred from homology"/>
<evidence type="ECO:0000256" key="8">
    <source>
        <dbReference type="SAM" id="Coils"/>
    </source>
</evidence>
<dbReference type="GO" id="GO:0045944">
    <property type="term" value="P:positive regulation of transcription by RNA polymerase II"/>
    <property type="evidence" value="ECO:0007669"/>
    <property type="project" value="InterPro"/>
</dbReference>
<dbReference type="PROSITE" id="PS50217">
    <property type="entry name" value="BZIP"/>
    <property type="match status" value="1"/>
</dbReference>
<feature type="region of interest" description="Disordered" evidence="9">
    <location>
        <begin position="222"/>
        <end position="287"/>
    </location>
</feature>
<feature type="compositionally biased region" description="Low complexity" evidence="9">
    <location>
        <begin position="227"/>
        <end position="252"/>
    </location>
</feature>
<evidence type="ECO:0000256" key="3">
    <source>
        <dbReference type="ARBA" id="ARBA00023015"/>
    </source>
</evidence>
<organism evidence="11 12">
    <name type="scientific">Sugiyamaella lignohabitans</name>
    <dbReference type="NCBI Taxonomy" id="796027"/>
    <lineage>
        <taxon>Eukaryota</taxon>
        <taxon>Fungi</taxon>
        <taxon>Dikarya</taxon>
        <taxon>Ascomycota</taxon>
        <taxon>Saccharomycotina</taxon>
        <taxon>Dipodascomycetes</taxon>
        <taxon>Dipodascales</taxon>
        <taxon>Trichomonascaceae</taxon>
        <taxon>Sugiyamaella</taxon>
    </lineage>
</organism>
<dbReference type="EMBL" id="CP014503">
    <property type="protein sequence ID" value="ANB14459.1"/>
    <property type="molecule type" value="Genomic_DNA"/>
</dbReference>
<dbReference type="GO" id="GO:0003677">
    <property type="term" value="F:DNA binding"/>
    <property type="evidence" value="ECO:0007669"/>
    <property type="project" value="UniProtKB-KW"/>
</dbReference>
<feature type="region of interest" description="Disordered" evidence="9">
    <location>
        <begin position="308"/>
        <end position="336"/>
    </location>
</feature>
<evidence type="ECO:0000259" key="10">
    <source>
        <dbReference type="PROSITE" id="PS50217"/>
    </source>
</evidence>
<protein>
    <submittedName>
        <fullName evidence="11">Transcription factor HAC1</fullName>
    </submittedName>
</protein>
<gene>
    <name evidence="11" type="primary">HAC1</name>
    <name evidence="11" type="ORF">AWJ20_2049</name>
</gene>
<dbReference type="GO" id="GO:0005634">
    <property type="term" value="C:nucleus"/>
    <property type="evidence" value="ECO:0007669"/>
    <property type="project" value="UniProtKB-SubCell"/>
</dbReference>
<keyword evidence="12" id="KW-1185">Reference proteome</keyword>
<dbReference type="RefSeq" id="XP_018736936.1">
    <property type="nucleotide sequence ID" value="XM_018878976.1"/>
</dbReference>
<evidence type="ECO:0000256" key="7">
    <source>
        <dbReference type="ARBA" id="ARBA00023242"/>
    </source>
</evidence>
<feature type="compositionally biased region" description="Polar residues" evidence="9">
    <location>
        <begin position="326"/>
        <end position="336"/>
    </location>
</feature>
<reference evidence="11 12" key="1">
    <citation type="submission" date="2016-02" db="EMBL/GenBank/DDBJ databases">
        <title>Complete genome sequence and transcriptome regulation of the pentose utilising yeast Sugiyamaella lignohabitans.</title>
        <authorList>
            <person name="Bellasio M."/>
            <person name="Peymann A."/>
            <person name="Valli M."/>
            <person name="Sipitzky M."/>
            <person name="Graf A."/>
            <person name="Sauer M."/>
            <person name="Marx H."/>
            <person name="Mattanovich D."/>
        </authorList>
    </citation>
    <scope>NUCLEOTIDE SEQUENCE [LARGE SCALE GENOMIC DNA]</scope>
    <source>
        <strain evidence="11 12">CBS 10342</strain>
    </source>
</reference>
<evidence type="ECO:0000256" key="5">
    <source>
        <dbReference type="ARBA" id="ARBA00023163"/>
    </source>
</evidence>
<dbReference type="PROSITE" id="PS00036">
    <property type="entry name" value="BZIP_BASIC"/>
    <property type="match status" value="1"/>
</dbReference>
<dbReference type="KEGG" id="slb:AWJ20_2049"/>
<dbReference type="InterPro" id="IPR044280">
    <property type="entry name" value="Hac1/HY5"/>
</dbReference>
<evidence type="ECO:0000256" key="2">
    <source>
        <dbReference type="ARBA" id="ARBA00007163"/>
    </source>
</evidence>
<keyword evidence="7" id="KW-0539">Nucleus</keyword>
<dbReference type="GeneID" id="30033917"/>
<keyword evidence="6" id="KW-0834">Unfolded protein response</keyword>
<dbReference type="SUPFAM" id="SSF57959">
    <property type="entry name" value="Leucine zipper domain"/>
    <property type="match status" value="1"/>
</dbReference>
<dbReference type="InterPro" id="IPR004827">
    <property type="entry name" value="bZIP"/>
</dbReference>
<dbReference type="OrthoDB" id="674948at2759"/>
<feature type="region of interest" description="Disordered" evidence="9">
    <location>
        <begin position="97"/>
        <end position="121"/>
    </location>
</feature>
<dbReference type="PANTHER" id="PTHR46714:SF6">
    <property type="entry name" value="TRANSCRIPTIONAL ACTIVATOR HAC1"/>
    <property type="match status" value="1"/>
</dbReference>
<dbReference type="Gene3D" id="1.20.5.170">
    <property type="match status" value="1"/>
</dbReference>
<evidence type="ECO:0000313" key="12">
    <source>
        <dbReference type="Proteomes" id="UP000189580"/>
    </source>
</evidence>
<comment type="subcellular location">
    <subcellularLocation>
        <location evidence="1">Nucleus</location>
    </subcellularLocation>
</comment>
<feature type="compositionally biased region" description="Acidic residues" evidence="9">
    <location>
        <begin position="34"/>
        <end position="48"/>
    </location>
</feature>
<keyword evidence="5" id="KW-0804">Transcription</keyword>
<evidence type="ECO:0000256" key="1">
    <source>
        <dbReference type="ARBA" id="ARBA00004123"/>
    </source>
</evidence>
<dbReference type="Pfam" id="PF00170">
    <property type="entry name" value="bZIP_1"/>
    <property type="match status" value="1"/>
</dbReference>
<dbReference type="PANTHER" id="PTHR46714">
    <property type="entry name" value="TRANSCRIPTIONAL ACTIVATOR HAC1"/>
    <property type="match status" value="1"/>
</dbReference>
<evidence type="ECO:0000313" key="11">
    <source>
        <dbReference type="EMBL" id="ANB14459.1"/>
    </source>
</evidence>
<dbReference type="CDD" id="cd14710">
    <property type="entry name" value="bZIP_HAC1-like"/>
    <property type="match status" value="1"/>
</dbReference>
<feature type="region of interest" description="Disordered" evidence="9">
    <location>
        <begin position="27"/>
        <end position="69"/>
    </location>
</feature>
<feature type="compositionally biased region" description="Low complexity" evidence="9">
    <location>
        <begin position="265"/>
        <end position="284"/>
    </location>
</feature>
<accession>A0A167EU65</accession>
<dbReference type="Proteomes" id="UP000189580">
    <property type="component" value="Chromosome b"/>
</dbReference>
<evidence type="ECO:0000256" key="4">
    <source>
        <dbReference type="ARBA" id="ARBA00023125"/>
    </source>
</evidence>
<dbReference type="GO" id="GO:0006986">
    <property type="term" value="P:response to unfolded protein"/>
    <property type="evidence" value="ECO:0007669"/>
    <property type="project" value="UniProtKB-KW"/>
</dbReference>
<keyword evidence="4" id="KW-0238">DNA-binding</keyword>
<dbReference type="GO" id="GO:0000981">
    <property type="term" value="F:DNA-binding transcription factor activity, RNA polymerase II-specific"/>
    <property type="evidence" value="ECO:0007669"/>
    <property type="project" value="InterPro"/>
</dbReference>
<name>A0A167EU65_9ASCO</name>
<feature type="domain" description="BZIP" evidence="10">
    <location>
        <begin position="120"/>
        <end position="172"/>
    </location>
</feature>
<evidence type="ECO:0000256" key="6">
    <source>
        <dbReference type="ARBA" id="ARBA00023230"/>
    </source>
</evidence>
<feature type="coiled-coil region" evidence="8">
    <location>
        <begin position="131"/>
        <end position="179"/>
    </location>
</feature>
<evidence type="ECO:0000256" key="9">
    <source>
        <dbReference type="SAM" id="MobiDB-lite"/>
    </source>
</evidence>
<keyword evidence="3" id="KW-0805">Transcription regulation</keyword>
<comment type="similarity">
    <text evidence="2">Belongs to the bZIP family.</text>
</comment>
<keyword evidence="8" id="KW-0175">Coiled coil</keyword>
<dbReference type="SMART" id="SM00338">
    <property type="entry name" value="BRLZ"/>
    <property type="match status" value="1"/>
</dbReference>
<feature type="compositionally biased region" description="Polar residues" evidence="9">
    <location>
        <begin position="308"/>
        <end position="318"/>
    </location>
</feature>